<dbReference type="PANTHER" id="PTHR42879">
    <property type="entry name" value="3-OXOACYL-(ACYL-CARRIER-PROTEIN) REDUCTASE"/>
    <property type="match status" value="1"/>
</dbReference>
<evidence type="ECO:0000313" key="3">
    <source>
        <dbReference type="EMBL" id="MTD15980.1"/>
    </source>
</evidence>
<name>A0A7K1FPG8_9ACTN</name>
<accession>A0A7K1FPG8</accession>
<dbReference type="CDD" id="cd05233">
    <property type="entry name" value="SDR_c"/>
    <property type="match status" value="1"/>
</dbReference>
<dbReference type="RefSeq" id="WP_154769972.1">
    <property type="nucleotide sequence ID" value="NZ_WLYK01000008.1"/>
</dbReference>
<dbReference type="InterPro" id="IPR020904">
    <property type="entry name" value="Sc_DH/Rdtase_CS"/>
</dbReference>
<keyword evidence="4" id="KW-1185">Reference proteome</keyword>
<dbReference type="InterPro" id="IPR036291">
    <property type="entry name" value="NAD(P)-bd_dom_sf"/>
</dbReference>
<evidence type="ECO:0000256" key="2">
    <source>
        <dbReference type="ARBA" id="ARBA00023002"/>
    </source>
</evidence>
<keyword evidence="2" id="KW-0560">Oxidoreductase</keyword>
<dbReference type="EMBL" id="WLYK01000008">
    <property type="protein sequence ID" value="MTD15980.1"/>
    <property type="molecule type" value="Genomic_DNA"/>
</dbReference>
<dbReference type="InterPro" id="IPR050259">
    <property type="entry name" value="SDR"/>
</dbReference>
<dbReference type="PANTHER" id="PTHR42879:SF2">
    <property type="entry name" value="3-OXOACYL-[ACYL-CARRIER-PROTEIN] REDUCTASE FABG"/>
    <property type="match status" value="1"/>
</dbReference>
<proteinExistence type="inferred from homology"/>
<dbReference type="FunFam" id="3.40.50.720:FF:000084">
    <property type="entry name" value="Short-chain dehydrogenase reductase"/>
    <property type="match status" value="1"/>
</dbReference>
<dbReference type="Gene3D" id="3.40.50.720">
    <property type="entry name" value="NAD(P)-binding Rossmann-like Domain"/>
    <property type="match status" value="1"/>
</dbReference>
<dbReference type="PRINTS" id="PR00080">
    <property type="entry name" value="SDRFAMILY"/>
</dbReference>
<comment type="caution">
    <text evidence="3">The sequence shown here is derived from an EMBL/GenBank/DDBJ whole genome shotgun (WGS) entry which is preliminary data.</text>
</comment>
<dbReference type="GO" id="GO:0032787">
    <property type="term" value="P:monocarboxylic acid metabolic process"/>
    <property type="evidence" value="ECO:0007669"/>
    <property type="project" value="UniProtKB-ARBA"/>
</dbReference>
<dbReference type="SUPFAM" id="SSF51735">
    <property type="entry name" value="NAD(P)-binding Rossmann-fold domains"/>
    <property type="match status" value="1"/>
</dbReference>
<dbReference type="GO" id="GO:0016491">
    <property type="term" value="F:oxidoreductase activity"/>
    <property type="evidence" value="ECO:0007669"/>
    <property type="project" value="UniProtKB-KW"/>
</dbReference>
<evidence type="ECO:0000256" key="1">
    <source>
        <dbReference type="ARBA" id="ARBA00006484"/>
    </source>
</evidence>
<dbReference type="InterPro" id="IPR002347">
    <property type="entry name" value="SDR_fam"/>
</dbReference>
<organism evidence="3 4">
    <name type="scientific">Nakamurella alba</name>
    <dbReference type="NCBI Taxonomy" id="2665158"/>
    <lineage>
        <taxon>Bacteria</taxon>
        <taxon>Bacillati</taxon>
        <taxon>Actinomycetota</taxon>
        <taxon>Actinomycetes</taxon>
        <taxon>Nakamurellales</taxon>
        <taxon>Nakamurellaceae</taxon>
        <taxon>Nakamurella</taxon>
    </lineage>
</organism>
<dbReference type="Pfam" id="PF13561">
    <property type="entry name" value="adh_short_C2"/>
    <property type="match status" value="1"/>
</dbReference>
<dbReference type="PRINTS" id="PR00081">
    <property type="entry name" value="GDHRDH"/>
</dbReference>
<reference evidence="3 4" key="1">
    <citation type="submission" date="2019-11" db="EMBL/GenBank/DDBJ databases">
        <authorList>
            <person name="Jiang L.-Q."/>
        </authorList>
    </citation>
    <scope>NUCLEOTIDE SEQUENCE [LARGE SCALE GENOMIC DNA]</scope>
    <source>
        <strain evidence="3 4">YIM 132087</strain>
    </source>
</reference>
<protein>
    <submittedName>
        <fullName evidence="3">SDR family oxidoreductase</fullName>
    </submittedName>
</protein>
<dbReference type="AlphaFoldDB" id="A0A7K1FPG8"/>
<dbReference type="PROSITE" id="PS00061">
    <property type="entry name" value="ADH_SHORT"/>
    <property type="match status" value="1"/>
</dbReference>
<dbReference type="Proteomes" id="UP000460221">
    <property type="component" value="Unassembled WGS sequence"/>
</dbReference>
<comment type="similarity">
    <text evidence="1">Belongs to the short-chain dehydrogenases/reductases (SDR) family.</text>
</comment>
<sequence length="257" mass="25521">MTARRALVTGASRGIGAAVALALAEAGHTVVAASRDRAGLQAVAEQAAAGPGSVLPVPADMDDLAAAAALPGAAAEAAGGPIEIFVHCAGIARPAPVVGIDLADWDTVLRVNLTSAMVISQQVLPPMAAAGWGRVVVIGSLYSRTGGKFSGAYAVSKHGLLGLARVIATEFAAKGVTANAVIPGWTDTEMVAGEARNVAEARGVSADAAVKLFLRGQPIGRLIEPAEIGAMVAFLAGEQAGAITGQAFNVDGGSLQS</sequence>
<evidence type="ECO:0000313" key="4">
    <source>
        <dbReference type="Proteomes" id="UP000460221"/>
    </source>
</evidence>
<gene>
    <name evidence="3" type="ORF">GIS00_18755</name>
</gene>